<evidence type="ECO:0000259" key="2">
    <source>
        <dbReference type="Pfam" id="PF01397"/>
    </source>
</evidence>
<dbReference type="Pfam" id="PF03936">
    <property type="entry name" value="Terpene_synth_C"/>
    <property type="match status" value="1"/>
</dbReference>
<dbReference type="GO" id="GO:0010333">
    <property type="term" value="F:terpene synthase activity"/>
    <property type="evidence" value="ECO:0007669"/>
    <property type="project" value="InterPro"/>
</dbReference>
<feature type="domain" description="Terpene synthase metal-binding" evidence="3">
    <location>
        <begin position="283"/>
        <end position="519"/>
    </location>
</feature>
<dbReference type="InterPro" id="IPR001906">
    <property type="entry name" value="Terpene_synth_N"/>
</dbReference>
<accession>A0A7G6J4M0</accession>
<dbReference type="InterPro" id="IPR008949">
    <property type="entry name" value="Isoprenoid_synthase_dom_sf"/>
</dbReference>
<reference evidence="4" key="1">
    <citation type="journal article" date="2020" name="Plant">
        <title>The biosynthesis of the anti-microbial diterpenoid leubethanol in Leucophyllum frutescens proceeds via an all-cis prenyl intermediate.</title>
        <authorList>
            <person name="Miller G.P."/>
            <person name="Waheed Bhat W."/>
            <person name="Lanier E.R."/>
            <person name="Johnson S.R."/>
            <person name="Mathieu D.T."/>
            <person name="Hamberger B."/>
        </authorList>
    </citation>
    <scope>NUCLEOTIDE SEQUENCE</scope>
</reference>
<dbReference type="InterPro" id="IPR008930">
    <property type="entry name" value="Terpenoid_cyclase/PrenylTrfase"/>
</dbReference>
<dbReference type="CDD" id="cd00684">
    <property type="entry name" value="Terpene_cyclase_plant_C1"/>
    <property type="match status" value="1"/>
</dbReference>
<dbReference type="Gene3D" id="1.50.10.130">
    <property type="entry name" value="Terpene synthase, N-terminal domain"/>
    <property type="match status" value="1"/>
</dbReference>
<dbReference type="SUPFAM" id="SSF48576">
    <property type="entry name" value="Terpenoid synthases"/>
    <property type="match status" value="1"/>
</dbReference>
<organism evidence="4">
    <name type="scientific">Leucophyllum frutescens</name>
    <name type="common">Texas ranger</name>
    <name type="synonym">Terania frutescens</name>
    <dbReference type="NCBI Taxonomy" id="86643"/>
    <lineage>
        <taxon>Eukaryota</taxon>
        <taxon>Viridiplantae</taxon>
        <taxon>Streptophyta</taxon>
        <taxon>Embryophyta</taxon>
        <taxon>Tracheophyta</taxon>
        <taxon>Spermatophyta</taxon>
        <taxon>Magnoliopsida</taxon>
        <taxon>eudicotyledons</taxon>
        <taxon>Gunneridae</taxon>
        <taxon>Pentapetalae</taxon>
        <taxon>asterids</taxon>
        <taxon>lamiids</taxon>
        <taxon>Lamiales</taxon>
        <taxon>Scrophulariaceae</taxon>
        <taxon>Leucophylleae</taxon>
        <taxon>Leucophyllum</taxon>
    </lineage>
</organism>
<dbReference type="Gene3D" id="1.10.600.10">
    <property type="entry name" value="Farnesyl Diphosphate Synthase"/>
    <property type="match status" value="1"/>
</dbReference>
<dbReference type="InterPro" id="IPR034741">
    <property type="entry name" value="Terpene_cyclase-like_1_C"/>
</dbReference>
<dbReference type="AlphaFoldDB" id="A0A7G6J4M0"/>
<name>A0A7G6J4M0_LEUFR</name>
<proteinExistence type="evidence at transcript level"/>
<evidence type="ECO:0000256" key="1">
    <source>
        <dbReference type="ARBA" id="ARBA00022723"/>
    </source>
</evidence>
<dbReference type="InterPro" id="IPR036965">
    <property type="entry name" value="Terpene_synth_N_sf"/>
</dbReference>
<keyword evidence="1" id="KW-0479">Metal-binding</keyword>
<dbReference type="GO" id="GO:0016102">
    <property type="term" value="P:diterpenoid biosynthetic process"/>
    <property type="evidence" value="ECO:0007669"/>
    <property type="project" value="InterPro"/>
</dbReference>
<dbReference type="InterPro" id="IPR044814">
    <property type="entry name" value="Terpene_cyclase_plant_C1"/>
</dbReference>
<gene>
    <name evidence="4" type="primary">TPS7</name>
</gene>
<evidence type="ECO:0000313" key="4">
    <source>
        <dbReference type="EMBL" id="QNC49789.1"/>
    </source>
</evidence>
<dbReference type="FunFam" id="1.10.600.10:FF:000007">
    <property type="entry name" value="Isoprene synthase, chloroplastic"/>
    <property type="match status" value="1"/>
</dbReference>
<dbReference type="SUPFAM" id="SSF48239">
    <property type="entry name" value="Terpenoid cyclases/Protein prenyltransferases"/>
    <property type="match status" value="1"/>
</dbReference>
<sequence>MDRLVGSSRLNLSGTISAFLPIPKRPPFMQIVSAYNCDNAVESHVRRTANYKPNVWNYEKLLSLSSKYGEVKYKREAEILKEEVAGVLCSSEEDPLNKLELIDGINKLALSYCFEEEIDEAMNELIACKNSFASSMNYDLYSAALFFRTLRQYGHYVSQDALLHLMDEEEKFMETTPLDDKTKSEVFEACHLAMEGECLLDRAKPYTATSLRRAICSNVDESAGDISTYSPQDPLHWGVSWFNVKKYIHPNNKSTLLPLARLSFNVVQVQHQADLKEILRWWKNLGLSQDLTFVRDRVVESFLWAVGMAYEPEHGNLRKWLTKSIMFVLIIDDVYDIYGSIKELEQFTVAVESWDPREITGLPEAMKRCFWALYDTVNDIDSEIQKVKGWNSVLHHIKEVWTDFCKSLLVEARWHHTGHTPSLQEYLDNGWISSSGTVLSLHVLFGVGQDLTETINIFNNNQDIIHHASLIIRLRNDEATSKAELERGDAPSSILCYMKEANVEEEEARDYVSKSITYSLKKMNGLFINSQQSQQPIIRYILNIARVANFFYRNGDGFGVQGGDTRQQVLSCLVEPIPPF</sequence>
<dbReference type="SFLD" id="SFLDG01019">
    <property type="entry name" value="Terpene_Cyclase_Like_1_C_Termi"/>
    <property type="match status" value="1"/>
</dbReference>
<dbReference type="InterPro" id="IPR005630">
    <property type="entry name" value="Terpene_synthase_metal-bd"/>
</dbReference>
<protein>
    <submittedName>
        <fullName evidence="4">Terpene synthase 7</fullName>
    </submittedName>
</protein>
<dbReference type="PANTHER" id="PTHR31225">
    <property type="entry name" value="OS04G0344100 PROTEIN-RELATED"/>
    <property type="match status" value="1"/>
</dbReference>
<dbReference type="Pfam" id="PF01397">
    <property type="entry name" value="Terpene_synth"/>
    <property type="match status" value="1"/>
</dbReference>
<feature type="domain" description="Terpene synthase N-terminal" evidence="2">
    <location>
        <begin position="56"/>
        <end position="219"/>
    </location>
</feature>
<dbReference type="PANTHER" id="PTHR31225:SF94">
    <property type="entry name" value="ALPHA-FARNESENE SYNTHASE"/>
    <property type="match status" value="1"/>
</dbReference>
<dbReference type="GO" id="GO:0000287">
    <property type="term" value="F:magnesium ion binding"/>
    <property type="evidence" value="ECO:0007669"/>
    <property type="project" value="InterPro"/>
</dbReference>
<evidence type="ECO:0000259" key="3">
    <source>
        <dbReference type="Pfam" id="PF03936"/>
    </source>
</evidence>
<dbReference type="SFLD" id="SFLDS00005">
    <property type="entry name" value="Isoprenoid_Synthase_Type_I"/>
    <property type="match status" value="1"/>
</dbReference>
<dbReference type="InterPro" id="IPR050148">
    <property type="entry name" value="Terpene_synthase-like"/>
</dbReference>
<dbReference type="EMBL" id="MT521508">
    <property type="protein sequence ID" value="QNC49789.1"/>
    <property type="molecule type" value="mRNA"/>
</dbReference>